<protein>
    <submittedName>
        <fullName evidence="3">Acyl-CoA thioesterase</fullName>
    </submittedName>
</protein>
<organism evidence="3 4">
    <name type="scientific">Tautonia sociabilis</name>
    <dbReference type="NCBI Taxonomy" id="2080755"/>
    <lineage>
        <taxon>Bacteria</taxon>
        <taxon>Pseudomonadati</taxon>
        <taxon>Planctomycetota</taxon>
        <taxon>Planctomycetia</taxon>
        <taxon>Isosphaerales</taxon>
        <taxon>Isosphaeraceae</taxon>
        <taxon>Tautonia</taxon>
    </lineage>
</organism>
<evidence type="ECO:0000256" key="1">
    <source>
        <dbReference type="ARBA" id="ARBA00005953"/>
    </source>
</evidence>
<evidence type="ECO:0000313" key="4">
    <source>
        <dbReference type="Proteomes" id="UP000280296"/>
    </source>
</evidence>
<dbReference type="SUPFAM" id="SSF54637">
    <property type="entry name" value="Thioesterase/thiol ester dehydrase-isomerase"/>
    <property type="match status" value="1"/>
</dbReference>
<reference evidence="3 4" key="1">
    <citation type="submission" date="2018-12" db="EMBL/GenBank/DDBJ databases">
        <authorList>
            <person name="Toschakov S.V."/>
        </authorList>
    </citation>
    <scope>NUCLEOTIDE SEQUENCE [LARGE SCALE GENOMIC DNA]</scope>
    <source>
        <strain evidence="3 4">GM2012</strain>
    </source>
</reference>
<keyword evidence="2" id="KW-0378">Hydrolase</keyword>
<reference evidence="3 4" key="2">
    <citation type="submission" date="2019-01" db="EMBL/GenBank/DDBJ databases">
        <title>Tautonia sociabilis, a novel thermotolerant planctomycete of Isosphaeraceae family, isolated from a 4000 m deep subterranean habitat.</title>
        <authorList>
            <person name="Kovaleva O.L."/>
            <person name="Elcheninov A.G."/>
            <person name="Van Heerden E."/>
            <person name="Toshchakov S.V."/>
            <person name="Novikov A."/>
            <person name="Bonch-Osmolovskaya E.A."/>
            <person name="Kublanov I.V."/>
        </authorList>
    </citation>
    <scope>NUCLEOTIDE SEQUENCE [LARGE SCALE GENOMIC DNA]</scope>
    <source>
        <strain evidence="3 4">GM2012</strain>
    </source>
</reference>
<dbReference type="InterPro" id="IPR050563">
    <property type="entry name" value="4-hydroxybenzoyl-CoA_TE"/>
</dbReference>
<sequence length="150" mass="16875">MSQPLRFEHPLVVSPDDIDLMGHVNNVVYLRYAQDAAVAHWRAVAAPEFAQGLLWVVRRHEIDYLRPALPGDALLARTWVGEAEGASMERFVEITRPADARLLARVRTVWVAVDPRSHRPRRVPEALRLLFFEPAPAEEAESPGPEPEAS</sequence>
<comment type="similarity">
    <text evidence="1">Belongs to the 4-hydroxybenzoyl-CoA thioesterase family.</text>
</comment>
<comment type="caution">
    <text evidence="3">The sequence shown here is derived from an EMBL/GenBank/DDBJ whole genome shotgun (WGS) entry which is preliminary data.</text>
</comment>
<dbReference type="PANTHER" id="PTHR31793:SF27">
    <property type="entry name" value="NOVEL THIOESTERASE SUPERFAMILY DOMAIN AND SAPOSIN A-TYPE DOMAIN CONTAINING PROTEIN (0610012H03RIK)"/>
    <property type="match status" value="1"/>
</dbReference>
<evidence type="ECO:0000256" key="2">
    <source>
        <dbReference type="ARBA" id="ARBA00022801"/>
    </source>
</evidence>
<evidence type="ECO:0000313" key="3">
    <source>
        <dbReference type="EMBL" id="RUL86288.1"/>
    </source>
</evidence>
<dbReference type="InterPro" id="IPR029069">
    <property type="entry name" value="HotDog_dom_sf"/>
</dbReference>
<accession>A0A432MH39</accession>
<dbReference type="Gene3D" id="3.10.129.10">
    <property type="entry name" value="Hotdog Thioesterase"/>
    <property type="match status" value="1"/>
</dbReference>
<gene>
    <name evidence="3" type="ORF">TsocGM_16275</name>
</gene>
<dbReference type="AlphaFoldDB" id="A0A432MH39"/>
<name>A0A432MH39_9BACT</name>
<dbReference type="OrthoDB" id="9801517at2"/>
<proteinExistence type="inferred from homology"/>
<dbReference type="CDD" id="cd00586">
    <property type="entry name" value="4HBT"/>
    <property type="match status" value="1"/>
</dbReference>
<keyword evidence="4" id="KW-1185">Reference proteome</keyword>
<dbReference type="Pfam" id="PF13279">
    <property type="entry name" value="4HBT_2"/>
    <property type="match status" value="1"/>
</dbReference>
<dbReference type="Proteomes" id="UP000280296">
    <property type="component" value="Unassembled WGS sequence"/>
</dbReference>
<dbReference type="GO" id="GO:0047617">
    <property type="term" value="F:fatty acyl-CoA hydrolase activity"/>
    <property type="evidence" value="ECO:0007669"/>
    <property type="project" value="TreeGrafter"/>
</dbReference>
<dbReference type="PANTHER" id="PTHR31793">
    <property type="entry name" value="4-HYDROXYBENZOYL-COA THIOESTERASE FAMILY MEMBER"/>
    <property type="match status" value="1"/>
</dbReference>
<dbReference type="EMBL" id="RYZH01000032">
    <property type="protein sequence ID" value="RUL86288.1"/>
    <property type="molecule type" value="Genomic_DNA"/>
</dbReference>
<dbReference type="RefSeq" id="WP_126726523.1">
    <property type="nucleotide sequence ID" value="NZ_RYZH01000032.1"/>
</dbReference>